<reference evidence="2 3" key="1">
    <citation type="submission" date="2020-08" db="EMBL/GenBank/DDBJ databases">
        <title>Genomic Encyclopedia of Type Strains, Phase IV (KMG-IV): sequencing the most valuable type-strain genomes for metagenomic binning, comparative biology and taxonomic classification.</title>
        <authorList>
            <person name="Goeker M."/>
        </authorList>
    </citation>
    <scope>NUCLEOTIDE SEQUENCE [LARGE SCALE GENOMIC DNA]</scope>
    <source>
        <strain evidence="2 3">DSM 105074</strain>
    </source>
</reference>
<dbReference type="AlphaFoldDB" id="A0A840TFK0"/>
<organism evidence="2 3">
    <name type="scientific">Rhabdobacter roseus</name>
    <dbReference type="NCBI Taxonomy" id="1655419"/>
    <lineage>
        <taxon>Bacteria</taxon>
        <taxon>Pseudomonadati</taxon>
        <taxon>Bacteroidota</taxon>
        <taxon>Cytophagia</taxon>
        <taxon>Cytophagales</taxon>
        <taxon>Cytophagaceae</taxon>
        <taxon>Rhabdobacter</taxon>
    </lineage>
</organism>
<evidence type="ECO:0000313" key="2">
    <source>
        <dbReference type="EMBL" id="MBB5281931.1"/>
    </source>
</evidence>
<feature type="domain" description="Outer membrane protein beta-barrel" evidence="1">
    <location>
        <begin position="49"/>
        <end position="221"/>
    </location>
</feature>
<name>A0A840TFK0_9BACT</name>
<evidence type="ECO:0000313" key="3">
    <source>
        <dbReference type="Proteomes" id="UP000557307"/>
    </source>
</evidence>
<evidence type="ECO:0000259" key="1">
    <source>
        <dbReference type="Pfam" id="PF13568"/>
    </source>
</evidence>
<dbReference type="EMBL" id="JACHGF010000001">
    <property type="protein sequence ID" value="MBB5281931.1"/>
    <property type="molecule type" value="Genomic_DNA"/>
</dbReference>
<accession>A0A840TFK0</accession>
<dbReference type="RefSeq" id="WP_184169283.1">
    <property type="nucleotide sequence ID" value="NZ_JACHGF010000001.1"/>
</dbReference>
<proteinExistence type="predicted"/>
<comment type="caution">
    <text evidence="2">The sequence shown here is derived from an EMBL/GenBank/DDBJ whole genome shotgun (WGS) entry which is preliminary data.</text>
</comment>
<dbReference type="Proteomes" id="UP000557307">
    <property type="component" value="Unassembled WGS sequence"/>
</dbReference>
<dbReference type="InterPro" id="IPR025665">
    <property type="entry name" value="Beta-barrel_OMP_2"/>
</dbReference>
<dbReference type="Pfam" id="PF13568">
    <property type="entry name" value="OMP_b-brl_2"/>
    <property type="match status" value="1"/>
</dbReference>
<keyword evidence="3" id="KW-1185">Reference proteome</keyword>
<sequence length="247" mass="28280">MHTTYLRDLLHLHWPKVVVGIGLAFLTIQESKAQGTGYVRRHLEFYDDKPIHYGFLFAMPVTRFNIQRSDQYLQGSDSLYLIQSPRKAAFRVGVIANAYLSEHFDLRTTPGISLYARSVDYRFTGGSTRPETRESTWIEIPVLLKYKSTRRVNTRMYLLAGMTLGIETNVKRSRANGPSGSRLDTQTTDLTLDYGVGFEQFFEFFKFSPELRFSHGMVNLLRPTDSTSGLGLNRLTSHAVTLYINFE</sequence>
<gene>
    <name evidence="2" type="ORF">HNQ92_000052</name>
</gene>
<protein>
    <recommendedName>
        <fullName evidence="1">Outer membrane protein beta-barrel domain-containing protein</fullName>
    </recommendedName>
</protein>